<evidence type="ECO:0000259" key="15">
    <source>
        <dbReference type="PROSITE" id="PS50111"/>
    </source>
</evidence>
<keyword evidence="2" id="KW-1003">Cell membrane</keyword>
<evidence type="ECO:0000256" key="11">
    <source>
        <dbReference type="PROSITE-ProRule" id="PRU00284"/>
    </source>
</evidence>
<comment type="function">
    <text evidence="10">Chemotactic-signal transducers respond to changes in the concentration of attractants and repellents in the environment, transduce a signal from the outside to the inside of the cell, and facilitate sensory adaptation through the variation of the level of methylation.</text>
</comment>
<dbReference type="CDD" id="cd06225">
    <property type="entry name" value="HAMP"/>
    <property type="match status" value="1"/>
</dbReference>
<keyword evidence="8 11" id="KW-0807">Transducer</keyword>
<dbReference type="AlphaFoldDB" id="A0A2C4P689"/>
<dbReference type="PROSITE" id="PS50885">
    <property type="entry name" value="HAMP"/>
    <property type="match status" value="1"/>
</dbReference>
<dbReference type="GO" id="GO:0006935">
    <property type="term" value="P:chemotaxis"/>
    <property type="evidence" value="ECO:0007669"/>
    <property type="project" value="UniProtKB-KW"/>
</dbReference>
<keyword evidence="3" id="KW-0488">Methylation</keyword>
<feature type="compositionally biased region" description="Basic and acidic residues" evidence="13">
    <location>
        <begin position="529"/>
        <end position="538"/>
    </location>
</feature>
<dbReference type="Pfam" id="PF00015">
    <property type="entry name" value="MCPsignal"/>
    <property type="match status" value="1"/>
</dbReference>
<reference evidence="17 18" key="1">
    <citation type="submission" date="2017-09" db="EMBL/GenBank/DDBJ databases">
        <title>Large-scale bioinformatics analysis of Bacillus genomes uncovers conserved roles of natural products in bacterial physiology.</title>
        <authorList>
            <consortium name="Agbiome Team Llc"/>
            <person name="Bleich R.M."/>
            <person name="Grubbs K.J."/>
            <person name="Santa Maria K.C."/>
            <person name="Allen S.E."/>
            <person name="Farag S."/>
            <person name="Shank E.A."/>
            <person name="Bowers A."/>
        </authorList>
    </citation>
    <scope>NUCLEOTIDE SEQUENCE [LARGE SCALE GENOMIC DNA]</scope>
    <source>
        <strain evidence="17 18">AFS044295</strain>
    </source>
</reference>
<dbReference type="FunFam" id="1.10.287.950:FF:000003">
    <property type="entry name" value="Methyl-accepting chemotaxis protein"/>
    <property type="match status" value="1"/>
</dbReference>
<protein>
    <submittedName>
        <fullName evidence="17">Methyl-accepting chemotaxis protein</fullName>
    </submittedName>
</protein>
<evidence type="ECO:0000256" key="13">
    <source>
        <dbReference type="SAM" id="MobiDB-lite"/>
    </source>
</evidence>
<evidence type="ECO:0000256" key="10">
    <source>
        <dbReference type="ARBA" id="ARBA00058128"/>
    </source>
</evidence>
<comment type="caution">
    <text evidence="17">The sequence shown here is derived from an EMBL/GenBank/DDBJ whole genome shotgun (WGS) entry which is preliminary data.</text>
</comment>
<evidence type="ECO:0000256" key="3">
    <source>
        <dbReference type="ARBA" id="ARBA00022481"/>
    </source>
</evidence>
<dbReference type="Proteomes" id="UP000223364">
    <property type="component" value="Unassembled WGS sequence"/>
</dbReference>
<feature type="transmembrane region" description="Helical" evidence="14">
    <location>
        <begin position="13"/>
        <end position="32"/>
    </location>
</feature>
<dbReference type="PANTHER" id="PTHR32089">
    <property type="entry name" value="METHYL-ACCEPTING CHEMOTAXIS PROTEIN MCPB"/>
    <property type="match status" value="1"/>
</dbReference>
<keyword evidence="7 14" id="KW-0472">Membrane</keyword>
<evidence type="ECO:0000256" key="12">
    <source>
        <dbReference type="SAM" id="Coils"/>
    </source>
</evidence>
<evidence type="ECO:0000256" key="8">
    <source>
        <dbReference type="ARBA" id="ARBA00023224"/>
    </source>
</evidence>
<evidence type="ECO:0000256" key="6">
    <source>
        <dbReference type="ARBA" id="ARBA00022989"/>
    </source>
</evidence>
<evidence type="ECO:0000259" key="16">
    <source>
        <dbReference type="PROSITE" id="PS50885"/>
    </source>
</evidence>
<dbReference type="GO" id="GO:0004888">
    <property type="term" value="F:transmembrane signaling receptor activity"/>
    <property type="evidence" value="ECO:0007669"/>
    <property type="project" value="InterPro"/>
</dbReference>
<name>A0A2C4P689_9BACI</name>
<evidence type="ECO:0000313" key="17">
    <source>
        <dbReference type="EMBL" id="PHD60555.1"/>
    </source>
</evidence>
<evidence type="ECO:0000256" key="5">
    <source>
        <dbReference type="ARBA" id="ARBA00022692"/>
    </source>
</evidence>
<evidence type="ECO:0000256" key="14">
    <source>
        <dbReference type="SAM" id="Phobius"/>
    </source>
</evidence>
<dbReference type="Gene3D" id="1.10.8.500">
    <property type="entry name" value="HAMP domain in histidine kinase"/>
    <property type="match status" value="1"/>
</dbReference>
<comment type="subcellular location">
    <subcellularLocation>
        <location evidence="1">Cell membrane</location>
        <topology evidence="1">Multi-pass membrane protein</topology>
    </subcellularLocation>
</comment>
<dbReference type="InterPro" id="IPR004089">
    <property type="entry name" value="MCPsignal_dom"/>
</dbReference>
<feature type="domain" description="Methyl-accepting transducer" evidence="15">
    <location>
        <begin position="287"/>
        <end position="523"/>
    </location>
</feature>
<dbReference type="PROSITE" id="PS50111">
    <property type="entry name" value="CHEMOTAXIS_TRANSDUC_2"/>
    <property type="match status" value="1"/>
</dbReference>
<dbReference type="PANTHER" id="PTHR32089:SF112">
    <property type="entry name" value="LYSOZYME-LIKE PROTEIN-RELATED"/>
    <property type="match status" value="1"/>
</dbReference>
<gene>
    <name evidence="17" type="ORF">COF57_15305</name>
</gene>
<keyword evidence="6 14" id="KW-1133">Transmembrane helix</keyword>
<dbReference type="InterPro" id="IPR024478">
    <property type="entry name" value="HlyB_4HB_MCP"/>
</dbReference>
<dbReference type="Gene3D" id="1.10.287.950">
    <property type="entry name" value="Methyl-accepting chemotaxis protein"/>
    <property type="match status" value="1"/>
</dbReference>
<comment type="similarity">
    <text evidence="9">Belongs to the methyl-accepting chemotaxis (MCP) protein family.</text>
</comment>
<feature type="compositionally biased region" description="Low complexity" evidence="13">
    <location>
        <begin position="510"/>
        <end position="520"/>
    </location>
</feature>
<evidence type="ECO:0000313" key="18">
    <source>
        <dbReference type="Proteomes" id="UP000223364"/>
    </source>
</evidence>
<evidence type="ECO:0000256" key="1">
    <source>
        <dbReference type="ARBA" id="ARBA00004651"/>
    </source>
</evidence>
<feature type="transmembrane region" description="Helical" evidence="14">
    <location>
        <begin position="193"/>
        <end position="214"/>
    </location>
</feature>
<evidence type="ECO:0000256" key="7">
    <source>
        <dbReference type="ARBA" id="ARBA00023136"/>
    </source>
</evidence>
<accession>A0A2C4P689</accession>
<dbReference type="Pfam" id="PF00672">
    <property type="entry name" value="HAMP"/>
    <property type="match status" value="1"/>
</dbReference>
<dbReference type="SMART" id="SM00283">
    <property type="entry name" value="MA"/>
    <property type="match status" value="1"/>
</dbReference>
<keyword evidence="4" id="KW-0145">Chemotaxis</keyword>
<dbReference type="Pfam" id="PF12729">
    <property type="entry name" value="4HB_MCP_1"/>
    <property type="match status" value="1"/>
</dbReference>
<evidence type="ECO:0000256" key="2">
    <source>
        <dbReference type="ARBA" id="ARBA00022475"/>
    </source>
</evidence>
<dbReference type="GO" id="GO:0007165">
    <property type="term" value="P:signal transduction"/>
    <property type="evidence" value="ECO:0007669"/>
    <property type="project" value="UniProtKB-KW"/>
</dbReference>
<dbReference type="PRINTS" id="PR00260">
    <property type="entry name" value="CHEMTRNSDUCR"/>
</dbReference>
<proteinExistence type="inferred from homology"/>
<sequence>MYFLQNLKVKYKLLSLISLAVLGMVIMSCVAINSINKIKHDTEVVVDDYQHSVVLLEGMLRTQNSLEYNLLELITASPNEGTNKEGIIGNVEKDLEKYDSLLKEYDDGFNLSKQEDELFQKMKESLPSYMETYKKLFDKAKVTNESQMVNEFHKELKPKGVELASYAVDLEAYVSNLADQVFKDSQKMIDRSVITFIILVVVTTIVICIVSYIISKLIVAPLQTVSRMMERAKEGDLTVHGEYNAKDELGVLVSDFNEMIAGLRTNMQEVENNIQLLFQHADGVVSASDVSSGAAKKITIDIEEVANGAEGQMQAMEQTAGAMEELTQGMQSIVNTSSSVNELSAQSALDAESGNKLMKQMIQQMATIQNSVHNGVKQVETMKEQSEEIVKIIDVMQGITSQINLLALNAAIEAARAGESGRGFAIVADEVRKLAEQSSDSAKQIEKLITQVMGTTNHTVHMMGKVDNEVQAGTQVVMHTEKVFGKITEKVQQVSEQIQTVSMSTDEIAASSEEISASAEDMAQISQRSSDRTDRVKESIQQQEKSVQEISVSIEHMHNAAGGLKQIVAQFTLQK</sequence>
<dbReference type="InterPro" id="IPR004090">
    <property type="entry name" value="Chemotax_Me-accpt_rcpt"/>
</dbReference>
<evidence type="ECO:0000256" key="4">
    <source>
        <dbReference type="ARBA" id="ARBA00022500"/>
    </source>
</evidence>
<dbReference type="EMBL" id="NUSP01000011">
    <property type="protein sequence ID" value="PHD60555.1"/>
    <property type="molecule type" value="Genomic_DNA"/>
</dbReference>
<dbReference type="SUPFAM" id="SSF58104">
    <property type="entry name" value="Methyl-accepting chemotaxis protein (MCP) signaling domain"/>
    <property type="match status" value="1"/>
</dbReference>
<dbReference type="CDD" id="cd11386">
    <property type="entry name" value="MCP_signal"/>
    <property type="match status" value="1"/>
</dbReference>
<keyword evidence="5 14" id="KW-0812">Transmembrane</keyword>
<dbReference type="InterPro" id="IPR003660">
    <property type="entry name" value="HAMP_dom"/>
</dbReference>
<dbReference type="GO" id="GO:0005886">
    <property type="term" value="C:plasma membrane"/>
    <property type="evidence" value="ECO:0007669"/>
    <property type="project" value="UniProtKB-SubCell"/>
</dbReference>
<feature type="domain" description="HAMP" evidence="16">
    <location>
        <begin position="216"/>
        <end position="268"/>
    </location>
</feature>
<organism evidence="17 18">
    <name type="scientific">Bacillus wiedmannii</name>
    <dbReference type="NCBI Taxonomy" id="1890302"/>
    <lineage>
        <taxon>Bacteria</taxon>
        <taxon>Bacillati</taxon>
        <taxon>Bacillota</taxon>
        <taxon>Bacilli</taxon>
        <taxon>Bacillales</taxon>
        <taxon>Bacillaceae</taxon>
        <taxon>Bacillus</taxon>
        <taxon>Bacillus cereus group</taxon>
    </lineage>
</organism>
<dbReference type="SMART" id="SM00304">
    <property type="entry name" value="HAMP"/>
    <property type="match status" value="1"/>
</dbReference>
<feature type="region of interest" description="Disordered" evidence="13">
    <location>
        <begin position="510"/>
        <end position="541"/>
    </location>
</feature>
<keyword evidence="12" id="KW-0175">Coiled coil</keyword>
<evidence type="ECO:0000256" key="9">
    <source>
        <dbReference type="ARBA" id="ARBA00029447"/>
    </source>
</evidence>
<feature type="coiled-coil region" evidence="12">
    <location>
        <begin position="253"/>
        <end position="280"/>
    </location>
</feature>